<evidence type="ECO:0000256" key="2">
    <source>
        <dbReference type="SAM" id="Phobius"/>
    </source>
</evidence>
<dbReference type="AlphaFoldDB" id="A0A858RNQ8"/>
<feature type="region of interest" description="Disordered" evidence="1">
    <location>
        <begin position="233"/>
        <end position="252"/>
    </location>
</feature>
<dbReference type="SUPFAM" id="SSF48452">
    <property type="entry name" value="TPR-like"/>
    <property type="match status" value="1"/>
</dbReference>
<keyword evidence="2" id="KW-0472">Membrane</keyword>
<dbReference type="InterPro" id="IPR011990">
    <property type="entry name" value="TPR-like_helical_dom_sf"/>
</dbReference>
<evidence type="ECO:0000259" key="3">
    <source>
        <dbReference type="PROSITE" id="PS50234"/>
    </source>
</evidence>
<feature type="compositionally biased region" description="Basic and acidic residues" evidence="1">
    <location>
        <begin position="640"/>
        <end position="695"/>
    </location>
</feature>
<feature type="transmembrane region" description="Helical" evidence="2">
    <location>
        <begin position="55"/>
        <end position="73"/>
    </location>
</feature>
<keyword evidence="2" id="KW-0812">Transmembrane</keyword>
<dbReference type="SUPFAM" id="SSF53300">
    <property type="entry name" value="vWA-like"/>
    <property type="match status" value="1"/>
</dbReference>
<dbReference type="KEGG" id="luo:HHL09_25900"/>
<dbReference type="Proteomes" id="UP000501812">
    <property type="component" value="Chromosome"/>
</dbReference>
<dbReference type="Pfam" id="PF13519">
    <property type="entry name" value="VWA_2"/>
    <property type="match status" value="1"/>
</dbReference>
<feature type="compositionally biased region" description="Basic and acidic residues" evidence="1">
    <location>
        <begin position="602"/>
        <end position="633"/>
    </location>
</feature>
<feature type="transmembrane region" description="Helical" evidence="2">
    <location>
        <begin position="306"/>
        <end position="324"/>
    </location>
</feature>
<feature type="compositionally biased region" description="Basic and acidic residues" evidence="1">
    <location>
        <begin position="236"/>
        <end position="248"/>
    </location>
</feature>
<dbReference type="RefSeq" id="WP_169457552.1">
    <property type="nucleotide sequence ID" value="NZ_CP051774.1"/>
</dbReference>
<dbReference type="InterPro" id="IPR050768">
    <property type="entry name" value="UPF0353/GerABKA_families"/>
</dbReference>
<dbReference type="PANTHER" id="PTHR22550">
    <property type="entry name" value="SPORE GERMINATION PROTEIN"/>
    <property type="match status" value="1"/>
</dbReference>
<feature type="domain" description="VWFA" evidence="3">
    <location>
        <begin position="90"/>
        <end position="290"/>
    </location>
</feature>
<name>A0A858RNQ8_9BACT</name>
<dbReference type="PROSITE" id="PS50234">
    <property type="entry name" value="VWFA"/>
    <property type="match status" value="1"/>
</dbReference>
<sequence length="695" mass="76168">MKLAEPAWLALLLLVPFFVAGAIITSRLRRKQWSAFAAPRLRAKLLRRGSPVPRWLSFGFLMLAVVLLAIGMARPQTTKGSETEMTRGRNVLLALDLSRSMLVTDLKPDRLTQAKTLCYELIEALPTDRIGLIGFAGEPYPFAPLTVDHAAVRETIQQLDMDFIPVGGSNVKRALELSIKTLKETGQKENALILLTDGDETLGRMSELAAEAKRSGVYIFAIAVGTEQGDFVPNKDFPDGRHRDDSNRPVRSGINTAGLKKLASETGGRFAVATSAANIPDMVKTAISDLEQFEIEGRERFVPVEYYQWFIFPGIIMLIASIIAGTRWRALGPASTAAAAAAALIALTPQPLRADTEDDAKLALKEGRNDQAAELFGSLADKSEDRERGFRFRLAQGNALYRQKDLEKARHAFSEALRSQDPQVRAAAHHGMGTVLFGTGWKSLSAGQAYPEVAKKEEGKAKPNPFKKIVDSILGLFDQKDKGDQPSQMAAFDGMVREALSEWMQESTPDSGETNGFNRFDTTLTDWVDAVKHFDTALRYDSGSELAKHNRALTVKYLKRLEEILNEVGENAQQIQPMPMPGQGKGEGKQPEGDGEGDQQGEGEKGDQPGEGKGDKGEEKKDGSGGDDDKQQDGEGGDNPSDKKDGEGKDAGDKKQKEGETPEDAARRILRENADFEKGVIGPRRAEYRQPEKDW</sequence>
<proteinExistence type="predicted"/>
<keyword evidence="5" id="KW-1185">Reference proteome</keyword>
<dbReference type="SMART" id="SM00327">
    <property type="entry name" value="VWA"/>
    <property type="match status" value="1"/>
</dbReference>
<protein>
    <submittedName>
        <fullName evidence="4">VWA domain-containing protein</fullName>
    </submittedName>
</protein>
<dbReference type="InterPro" id="IPR036465">
    <property type="entry name" value="vWFA_dom_sf"/>
</dbReference>
<feature type="region of interest" description="Disordered" evidence="1">
    <location>
        <begin position="569"/>
        <end position="695"/>
    </location>
</feature>
<dbReference type="PANTHER" id="PTHR22550:SF14">
    <property type="entry name" value="VWFA DOMAIN-CONTAINING PROTEIN"/>
    <property type="match status" value="1"/>
</dbReference>
<evidence type="ECO:0000313" key="4">
    <source>
        <dbReference type="EMBL" id="QJE99066.1"/>
    </source>
</evidence>
<accession>A0A858RNQ8</accession>
<dbReference type="EMBL" id="CP051774">
    <property type="protein sequence ID" value="QJE99066.1"/>
    <property type="molecule type" value="Genomic_DNA"/>
</dbReference>
<organism evidence="4 5">
    <name type="scientific">Luteolibacter luteus</name>
    <dbReference type="NCBI Taxonomy" id="2728835"/>
    <lineage>
        <taxon>Bacteria</taxon>
        <taxon>Pseudomonadati</taxon>
        <taxon>Verrucomicrobiota</taxon>
        <taxon>Verrucomicrobiia</taxon>
        <taxon>Verrucomicrobiales</taxon>
        <taxon>Verrucomicrobiaceae</taxon>
        <taxon>Luteolibacter</taxon>
    </lineage>
</organism>
<keyword evidence="2" id="KW-1133">Transmembrane helix</keyword>
<dbReference type="Gene3D" id="1.25.40.10">
    <property type="entry name" value="Tetratricopeptide repeat domain"/>
    <property type="match status" value="1"/>
</dbReference>
<evidence type="ECO:0000313" key="5">
    <source>
        <dbReference type="Proteomes" id="UP000501812"/>
    </source>
</evidence>
<gene>
    <name evidence="4" type="ORF">HHL09_25900</name>
</gene>
<evidence type="ECO:0000256" key="1">
    <source>
        <dbReference type="SAM" id="MobiDB-lite"/>
    </source>
</evidence>
<dbReference type="Gene3D" id="3.40.50.410">
    <property type="entry name" value="von Willebrand factor, type A domain"/>
    <property type="match status" value="1"/>
</dbReference>
<reference evidence="4 5" key="1">
    <citation type="submission" date="2020-04" db="EMBL/GenBank/DDBJ databases">
        <title>Luteolibacter sp. G-1-1-1 isolated from soil.</title>
        <authorList>
            <person name="Dahal R.H."/>
        </authorList>
    </citation>
    <scope>NUCLEOTIDE SEQUENCE [LARGE SCALE GENOMIC DNA]</scope>
    <source>
        <strain evidence="4 5">G-1-1-1</strain>
    </source>
</reference>
<dbReference type="InterPro" id="IPR002035">
    <property type="entry name" value="VWF_A"/>
</dbReference>